<sequence>MPRTAPDSHYSGPAPGGPYSPGARIGRMVAISGQCGYHLDRTLAEGLEAQIHLAFENLERALDTYGANLDDVLSVDVYIASEEHFKPMNNVYSQYFTEPRPARTTVTAGLRPGVLFEISALAVVDESR</sequence>
<dbReference type="Pfam" id="PF01042">
    <property type="entry name" value="Ribonuc_L-PSP"/>
    <property type="match status" value="1"/>
</dbReference>
<dbReference type="PANTHER" id="PTHR11803:SF58">
    <property type="entry name" value="PROTEIN HMF1-RELATED"/>
    <property type="match status" value="1"/>
</dbReference>
<dbReference type="RefSeq" id="WP_040829916.1">
    <property type="nucleotide sequence ID" value="NZ_JBIAQY010000041.1"/>
</dbReference>
<name>A0ABW6SII5_9NOCA</name>
<dbReference type="Gene3D" id="3.30.1330.40">
    <property type="entry name" value="RutC-like"/>
    <property type="match status" value="1"/>
</dbReference>
<gene>
    <name evidence="2" type="ORF">ACFYXQ_46435</name>
</gene>
<dbReference type="InterPro" id="IPR035959">
    <property type="entry name" value="RutC-like_sf"/>
</dbReference>
<keyword evidence="2" id="KW-0378">Hydrolase</keyword>
<dbReference type="SUPFAM" id="SSF55298">
    <property type="entry name" value="YjgF-like"/>
    <property type="match status" value="1"/>
</dbReference>
<comment type="caution">
    <text evidence="2">The sequence shown here is derived from an EMBL/GenBank/DDBJ whole genome shotgun (WGS) entry which is preliminary data.</text>
</comment>
<reference evidence="2 3" key="1">
    <citation type="submission" date="2024-10" db="EMBL/GenBank/DDBJ databases">
        <title>The Natural Products Discovery Center: Release of the First 8490 Sequenced Strains for Exploring Actinobacteria Biosynthetic Diversity.</title>
        <authorList>
            <person name="Kalkreuter E."/>
            <person name="Kautsar S.A."/>
            <person name="Yang D."/>
            <person name="Bader C.D."/>
            <person name="Teijaro C.N."/>
            <person name="Fluegel L."/>
            <person name="Davis C.M."/>
            <person name="Simpson J.R."/>
            <person name="Lauterbach L."/>
            <person name="Steele A.D."/>
            <person name="Gui C."/>
            <person name="Meng S."/>
            <person name="Li G."/>
            <person name="Viehrig K."/>
            <person name="Ye F."/>
            <person name="Su P."/>
            <person name="Kiefer A.F."/>
            <person name="Nichols A."/>
            <person name="Cepeda A.J."/>
            <person name="Yan W."/>
            <person name="Fan B."/>
            <person name="Jiang Y."/>
            <person name="Adhikari A."/>
            <person name="Zheng C.-J."/>
            <person name="Schuster L."/>
            <person name="Cowan T.M."/>
            <person name="Smanski M.J."/>
            <person name="Chevrette M.G."/>
            <person name="De Carvalho L.P.S."/>
            <person name="Shen B."/>
        </authorList>
    </citation>
    <scope>NUCLEOTIDE SEQUENCE [LARGE SCALE GENOMIC DNA]</scope>
    <source>
        <strain evidence="2 3">NPDC002593</strain>
    </source>
</reference>
<proteinExistence type="inferred from homology"/>
<dbReference type="CDD" id="cd00448">
    <property type="entry name" value="YjgF_YER057c_UK114_family"/>
    <property type="match status" value="1"/>
</dbReference>
<evidence type="ECO:0000313" key="2">
    <source>
        <dbReference type="EMBL" id="MFF3575195.1"/>
    </source>
</evidence>
<dbReference type="Proteomes" id="UP001601992">
    <property type="component" value="Unassembled WGS sequence"/>
</dbReference>
<evidence type="ECO:0000256" key="1">
    <source>
        <dbReference type="ARBA" id="ARBA00010552"/>
    </source>
</evidence>
<comment type="similarity">
    <text evidence="1">Belongs to the RutC family.</text>
</comment>
<dbReference type="GO" id="GO:0016787">
    <property type="term" value="F:hydrolase activity"/>
    <property type="evidence" value="ECO:0007669"/>
    <property type="project" value="UniProtKB-KW"/>
</dbReference>
<keyword evidence="3" id="KW-1185">Reference proteome</keyword>
<accession>A0ABW6SII5</accession>
<dbReference type="EC" id="3.5.-.-" evidence="2"/>
<dbReference type="PANTHER" id="PTHR11803">
    <property type="entry name" value="2-IMINOBUTANOATE/2-IMINOPROPANOATE DEAMINASE RIDA"/>
    <property type="match status" value="1"/>
</dbReference>
<evidence type="ECO:0000313" key="3">
    <source>
        <dbReference type="Proteomes" id="UP001601992"/>
    </source>
</evidence>
<protein>
    <submittedName>
        <fullName evidence="2">RidA family protein</fullName>
        <ecNumber evidence="2">3.5.-.-</ecNumber>
    </submittedName>
</protein>
<organism evidence="2 3">
    <name type="scientific">Nocardia jiangxiensis</name>
    <dbReference type="NCBI Taxonomy" id="282685"/>
    <lineage>
        <taxon>Bacteria</taxon>
        <taxon>Bacillati</taxon>
        <taxon>Actinomycetota</taxon>
        <taxon>Actinomycetes</taxon>
        <taxon>Mycobacteriales</taxon>
        <taxon>Nocardiaceae</taxon>
        <taxon>Nocardia</taxon>
    </lineage>
</organism>
<dbReference type="EMBL" id="JBIAQY010000041">
    <property type="protein sequence ID" value="MFF3575195.1"/>
    <property type="molecule type" value="Genomic_DNA"/>
</dbReference>
<dbReference type="InterPro" id="IPR006175">
    <property type="entry name" value="YjgF/YER057c/UK114"/>
</dbReference>